<keyword evidence="2" id="KW-1185">Reference proteome</keyword>
<dbReference type="OrthoDB" id="3065006at2759"/>
<evidence type="ECO:0000313" key="1">
    <source>
        <dbReference type="EMBL" id="SJL18114.1"/>
    </source>
</evidence>
<dbReference type="EMBL" id="FUEG01000053">
    <property type="protein sequence ID" value="SJL18114.1"/>
    <property type="molecule type" value="Genomic_DNA"/>
</dbReference>
<proteinExistence type="predicted"/>
<dbReference type="Proteomes" id="UP000219338">
    <property type="component" value="Unassembled WGS sequence"/>
</dbReference>
<name>A0A284SAR8_ARMOS</name>
<sequence>MSIFKEHHHYVKACKARKSVNTLSGAENFVGIIPPKDGISHSMSACHISINIDAVLLAQLQCILKLFIQTGMWPVKYRRIILVLRYWEYALSLPVDHFLSYAIAESLALAKVNLCHRSKSQTEGYTIVLLDTGPFAIY</sequence>
<organism evidence="1 2">
    <name type="scientific">Armillaria ostoyae</name>
    <name type="common">Armillaria root rot fungus</name>
    <dbReference type="NCBI Taxonomy" id="47428"/>
    <lineage>
        <taxon>Eukaryota</taxon>
        <taxon>Fungi</taxon>
        <taxon>Dikarya</taxon>
        <taxon>Basidiomycota</taxon>
        <taxon>Agaricomycotina</taxon>
        <taxon>Agaricomycetes</taxon>
        <taxon>Agaricomycetidae</taxon>
        <taxon>Agaricales</taxon>
        <taxon>Marasmiineae</taxon>
        <taxon>Physalacriaceae</taxon>
        <taxon>Armillaria</taxon>
    </lineage>
</organism>
<gene>
    <name evidence="1" type="ORF">ARMOST_21686</name>
</gene>
<dbReference type="STRING" id="47428.A0A284SAR8"/>
<evidence type="ECO:0000313" key="2">
    <source>
        <dbReference type="Proteomes" id="UP000219338"/>
    </source>
</evidence>
<protein>
    <submittedName>
        <fullName evidence="1">Uncharacterized protein</fullName>
    </submittedName>
</protein>
<reference evidence="2" key="1">
    <citation type="journal article" date="2017" name="Nat. Ecol. Evol.">
        <title>Genome expansion and lineage-specific genetic innovations in the forest pathogenic fungi Armillaria.</title>
        <authorList>
            <person name="Sipos G."/>
            <person name="Prasanna A.N."/>
            <person name="Walter M.C."/>
            <person name="O'Connor E."/>
            <person name="Balint B."/>
            <person name="Krizsan K."/>
            <person name="Kiss B."/>
            <person name="Hess J."/>
            <person name="Varga T."/>
            <person name="Slot J."/>
            <person name="Riley R."/>
            <person name="Boka B."/>
            <person name="Rigling D."/>
            <person name="Barry K."/>
            <person name="Lee J."/>
            <person name="Mihaltcheva S."/>
            <person name="LaButti K."/>
            <person name="Lipzen A."/>
            <person name="Waldron R."/>
            <person name="Moloney N.M."/>
            <person name="Sperisen C."/>
            <person name="Kredics L."/>
            <person name="Vagvoelgyi C."/>
            <person name="Patrignani A."/>
            <person name="Fitzpatrick D."/>
            <person name="Nagy I."/>
            <person name="Doyle S."/>
            <person name="Anderson J.B."/>
            <person name="Grigoriev I.V."/>
            <person name="Gueldener U."/>
            <person name="Muensterkoetter M."/>
            <person name="Nagy L.G."/>
        </authorList>
    </citation>
    <scope>NUCLEOTIDE SEQUENCE [LARGE SCALE GENOMIC DNA]</scope>
    <source>
        <strain evidence="2">C18/9</strain>
    </source>
</reference>
<dbReference type="AlphaFoldDB" id="A0A284SAR8"/>
<accession>A0A284SAR8</accession>